<dbReference type="EMBL" id="JAGPNK010000005">
    <property type="protein sequence ID" value="KAH7321304.1"/>
    <property type="molecule type" value="Genomic_DNA"/>
</dbReference>
<proteinExistence type="inferred from homology"/>
<dbReference type="Proteomes" id="UP000813444">
    <property type="component" value="Unassembled WGS sequence"/>
</dbReference>
<dbReference type="OrthoDB" id="5835829at2759"/>
<dbReference type="AlphaFoldDB" id="A0A8K0WSC6"/>
<dbReference type="Gene3D" id="3.40.50.2000">
    <property type="entry name" value="Glycogen Phosphorylase B"/>
    <property type="match status" value="2"/>
</dbReference>
<gene>
    <name evidence="4" type="ORF">B0I35DRAFT_211656</name>
</gene>
<evidence type="ECO:0000313" key="5">
    <source>
        <dbReference type="Proteomes" id="UP000813444"/>
    </source>
</evidence>
<accession>A0A8K0WSC6</accession>
<keyword evidence="5" id="KW-1185">Reference proteome</keyword>
<name>A0A8K0WSC6_9HYPO</name>
<evidence type="ECO:0000256" key="2">
    <source>
        <dbReference type="ARBA" id="ARBA00022679"/>
    </source>
</evidence>
<keyword evidence="1 3" id="KW-0328">Glycosyltransferase</keyword>
<dbReference type="CDD" id="cd03784">
    <property type="entry name" value="GT1_Gtf-like"/>
    <property type="match status" value="1"/>
</dbReference>
<sequence>MTDLHPPRRILLLVTTGGFTHAAPVLELGAVLASRGHTIHFATNTGQHVWAQAYPFIAAIHDVGPAVPDDATEDHYERMRVWLPSHGMGPMMRSKRLFDAAWPDTYRHLCALCADPATRPDFIVADFFADAAARDILRQFGIQIAVVWPQMPYFMAPASYVPGQPGFQVDVTLTSEHASLLSRFRNELVVFRALPDLVSWLRWTSKMRANAGVNYSLPPQTSPDYLVLVNSFFGLEVPKQLPPLIVPIGPILSDEYAPLDDSLSNFLSKHDRTIYVSLGTHVALPSDDLDKITRALIKSLDLNHINGVIWAIAAKLRTRFDTAKTYHRAANPPISMASILAGTESQFILPSFAPQRAVLTHPNTKLFLTHGGGSSANETLFHGVPVVVIPFFFDQLCNGTRLSEAGVGVSLDKSTFTADKISHAIGHVMADTDGTIIRNLTRVQRIAQIASRRKHHGVDLIEEVMYDQELRLQDGRELRPMHLQTADARMPLWKARNWDMWLVGLSGFAACSVACWWTLRHSLLRTPIVPQMYITTLMGFMLPRKPSLP</sequence>
<evidence type="ECO:0008006" key="6">
    <source>
        <dbReference type="Google" id="ProtNLM"/>
    </source>
</evidence>
<dbReference type="InterPro" id="IPR002213">
    <property type="entry name" value="UDP_glucos_trans"/>
</dbReference>
<evidence type="ECO:0000256" key="3">
    <source>
        <dbReference type="RuleBase" id="RU003718"/>
    </source>
</evidence>
<dbReference type="PANTHER" id="PTHR48043:SF145">
    <property type="entry name" value="FI06409P-RELATED"/>
    <property type="match status" value="1"/>
</dbReference>
<dbReference type="SUPFAM" id="SSF53756">
    <property type="entry name" value="UDP-Glycosyltransferase/glycogen phosphorylase"/>
    <property type="match status" value="1"/>
</dbReference>
<comment type="caution">
    <text evidence="4">The sequence shown here is derived from an EMBL/GenBank/DDBJ whole genome shotgun (WGS) entry which is preliminary data.</text>
</comment>
<reference evidence="4" key="1">
    <citation type="journal article" date="2021" name="Nat. Commun.">
        <title>Genetic determinants of endophytism in the Arabidopsis root mycobiome.</title>
        <authorList>
            <person name="Mesny F."/>
            <person name="Miyauchi S."/>
            <person name="Thiergart T."/>
            <person name="Pickel B."/>
            <person name="Atanasova L."/>
            <person name="Karlsson M."/>
            <person name="Huettel B."/>
            <person name="Barry K.W."/>
            <person name="Haridas S."/>
            <person name="Chen C."/>
            <person name="Bauer D."/>
            <person name="Andreopoulos W."/>
            <person name="Pangilinan J."/>
            <person name="LaButti K."/>
            <person name="Riley R."/>
            <person name="Lipzen A."/>
            <person name="Clum A."/>
            <person name="Drula E."/>
            <person name="Henrissat B."/>
            <person name="Kohler A."/>
            <person name="Grigoriev I.V."/>
            <person name="Martin F.M."/>
            <person name="Hacquard S."/>
        </authorList>
    </citation>
    <scope>NUCLEOTIDE SEQUENCE</scope>
    <source>
        <strain evidence="4">MPI-CAGE-CH-0235</strain>
    </source>
</reference>
<keyword evidence="2 3" id="KW-0808">Transferase</keyword>
<dbReference type="GO" id="GO:0008194">
    <property type="term" value="F:UDP-glycosyltransferase activity"/>
    <property type="evidence" value="ECO:0007669"/>
    <property type="project" value="InterPro"/>
</dbReference>
<protein>
    <recommendedName>
        <fullName evidence="6">UDP-glycosyltransferases domain-containing protein</fullName>
    </recommendedName>
</protein>
<dbReference type="Pfam" id="PF00201">
    <property type="entry name" value="UDPGT"/>
    <property type="match status" value="1"/>
</dbReference>
<organism evidence="4 5">
    <name type="scientific">Stachybotrys elegans</name>
    <dbReference type="NCBI Taxonomy" id="80388"/>
    <lineage>
        <taxon>Eukaryota</taxon>
        <taxon>Fungi</taxon>
        <taxon>Dikarya</taxon>
        <taxon>Ascomycota</taxon>
        <taxon>Pezizomycotina</taxon>
        <taxon>Sordariomycetes</taxon>
        <taxon>Hypocreomycetidae</taxon>
        <taxon>Hypocreales</taxon>
        <taxon>Stachybotryaceae</taxon>
        <taxon>Stachybotrys</taxon>
    </lineage>
</organism>
<dbReference type="PANTHER" id="PTHR48043">
    <property type="entry name" value="EG:EG0003.4 PROTEIN-RELATED"/>
    <property type="match status" value="1"/>
</dbReference>
<evidence type="ECO:0000313" key="4">
    <source>
        <dbReference type="EMBL" id="KAH7321304.1"/>
    </source>
</evidence>
<comment type="similarity">
    <text evidence="3">Belongs to the UDP-glycosyltransferase family.</text>
</comment>
<evidence type="ECO:0000256" key="1">
    <source>
        <dbReference type="ARBA" id="ARBA00022676"/>
    </source>
</evidence>
<dbReference type="InterPro" id="IPR035595">
    <property type="entry name" value="UDP_glycos_trans_CS"/>
</dbReference>
<dbReference type="InterPro" id="IPR050271">
    <property type="entry name" value="UDP-glycosyltransferase"/>
</dbReference>
<dbReference type="PROSITE" id="PS00375">
    <property type="entry name" value="UDPGT"/>
    <property type="match status" value="1"/>
</dbReference>